<dbReference type="AlphaFoldDB" id="V8NPJ5"/>
<accession>V8NPJ5</accession>
<dbReference type="PANTHER" id="PTHR14038:SF4">
    <property type="entry name" value="PROTEIN PRRC2B"/>
    <property type="match status" value="1"/>
</dbReference>
<feature type="region of interest" description="Disordered" evidence="1">
    <location>
        <begin position="1"/>
        <end position="51"/>
    </location>
</feature>
<comment type="caution">
    <text evidence="2">The sequence shown here is derived from an EMBL/GenBank/DDBJ whole genome shotgun (WGS) entry which is preliminary data.</text>
</comment>
<dbReference type="Proteomes" id="UP000018936">
    <property type="component" value="Unassembled WGS sequence"/>
</dbReference>
<dbReference type="EMBL" id="AZIM01002470">
    <property type="protein sequence ID" value="ETE63975.1"/>
    <property type="molecule type" value="Genomic_DNA"/>
</dbReference>
<evidence type="ECO:0000256" key="1">
    <source>
        <dbReference type="SAM" id="MobiDB-lite"/>
    </source>
</evidence>
<feature type="compositionally biased region" description="Basic and acidic residues" evidence="1">
    <location>
        <begin position="22"/>
        <end position="33"/>
    </location>
</feature>
<organism evidence="2 3">
    <name type="scientific">Ophiophagus hannah</name>
    <name type="common">King cobra</name>
    <name type="synonym">Naja hannah</name>
    <dbReference type="NCBI Taxonomy" id="8665"/>
    <lineage>
        <taxon>Eukaryota</taxon>
        <taxon>Metazoa</taxon>
        <taxon>Chordata</taxon>
        <taxon>Craniata</taxon>
        <taxon>Vertebrata</taxon>
        <taxon>Euteleostomi</taxon>
        <taxon>Lepidosauria</taxon>
        <taxon>Squamata</taxon>
        <taxon>Bifurcata</taxon>
        <taxon>Unidentata</taxon>
        <taxon>Episquamata</taxon>
        <taxon>Toxicofera</taxon>
        <taxon>Serpentes</taxon>
        <taxon>Colubroidea</taxon>
        <taxon>Elapidae</taxon>
        <taxon>Elapinae</taxon>
        <taxon>Ophiophagus</taxon>
    </lineage>
</organism>
<sequence>MVPSLILSFSPPQDFPTLKAAGEQDRSGKEKGTLDPSYGPGPSLRPQRGQPGDTFHYLENDVCVGRKRVAVFQYSRGCHRDKGKTFKVPSTSMTLDLQGNSFGFPKAIPFFRNSTRRSRSAFHSFFSRCVKHFFLGPKKAAAAAATPFISSLLLSSDVLVLILFPGW</sequence>
<gene>
    <name evidence="2" type="primary">Prrc2b</name>
    <name evidence="2" type="ORF">L345_10262</name>
</gene>
<protein>
    <submittedName>
        <fullName evidence="2">Protein PRRC2B</fullName>
    </submittedName>
</protein>
<dbReference type="PANTHER" id="PTHR14038">
    <property type="entry name" value="BAT2 HLA-B-ASSOCIATED TRANSCRIPT 2"/>
    <property type="match status" value="1"/>
</dbReference>
<proteinExistence type="predicted"/>
<evidence type="ECO:0000313" key="2">
    <source>
        <dbReference type="EMBL" id="ETE63975.1"/>
    </source>
</evidence>
<feature type="non-terminal residue" evidence="2">
    <location>
        <position position="1"/>
    </location>
</feature>
<name>V8NPJ5_OPHHA</name>
<reference evidence="2 3" key="1">
    <citation type="journal article" date="2013" name="Proc. Natl. Acad. Sci. U.S.A.">
        <title>The king cobra genome reveals dynamic gene evolution and adaptation in the snake venom system.</title>
        <authorList>
            <person name="Vonk F.J."/>
            <person name="Casewell N.R."/>
            <person name="Henkel C.V."/>
            <person name="Heimberg A.M."/>
            <person name="Jansen H.J."/>
            <person name="McCleary R.J."/>
            <person name="Kerkkamp H.M."/>
            <person name="Vos R.A."/>
            <person name="Guerreiro I."/>
            <person name="Calvete J.J."/>
            <person name="Wuster W."/>
            <person name="Woods A.E."/>
            <person name="Logan J.M."/>
            <person name="Harrison R.A."/>
            <person name="Castoe T.A."/>
            <person name="de Koning A.P."/>
            <person name="Pollock D.D."/>
            <person name="Yandell M."/>
            <person name="Calderon D."/>
            <person name="Renjifo C."/>
            <person name="Currier R.B."/>
            <person name="Salgado D."/>
            <person name="Pla D."/>
            <person name="Sanz L."/>
            <person name="Hyder A.S."/>
            <person name="Ribeiro J.M."/>
            <person name="Arntzen J.W."/>
            <person name="van den Thillart G.E."/>
            <person name="Boetzer M."/>
            <person name="Pirovano W."/>
            <person name="Dirks R.P."/>
            <person name="Spaink H.P."/>
            <person name="Duboule D."/>
            <person name="McGlinn E."/>
            <person name="Kini R.M."/>
            <person name="Richardson M.K."/>
        </authorList>
    </citation>
    <scope>NUCLEOTIDE SEQUENCE</scope>
    <source>
        <tissue evidence="2">Blood</tissue>
    </source>
</reference>
<evidence type="ECO:0000313" key="3">
    <source>
        <dbReference type="Proteomes" id="UP000018936"/>
    </source>
</evidence>
<dbReference type="InterPro" id="IPR033184">
    <property type="entry name" value="PRRC2"/>
</dbReference>
<keyword evidence="3" id="KW-1185">Reference proteome</keyword>
<dbReference type="GO" id="GO:0030154">
    <property type="term" value="P:cell differentiation"/>
    <property type="evidence" value="ECO:0007669"/>
    <property type="project" value="TreeGrafter"/>
</dbReference>
<dbReference type="OrthoDB" id="1939715at2759"/>